<feature type="non-terminal residue" evidence="2">
    <location>
        <position position="1"/>
    </location>
</feature>
<evidence type="ECO:0000256" key="1">
    <source>
        <dbReference type="SAM" id="SignalP"/>
    </source>
</evidence>
<proteinExistence type="predicted"/>
<name>A0A1D2MDM7_ORCCI</name>
<comment type="caution">
    <text evidence="2">The sequence shown here is derived from an EMBL/GenBank/DDBJ whole genome shotgun (WGS) entry which is preliminary data.</text>
</comment>
<feature type="chain" id="PRO_5008903865" evidence="1">
    <location>
        <begin position="22"/>
        <end position="107"/>
    </location>
</feature>
<sequence length="107" mass="11836">FLPTWRLLKLHLSSYALSALGAIVEDIKVGIVAMGSEVTQDGVLHGVEDGVVADGVSTDEQFILIKVTEIGSQQIHVPKIQYSNKTYNFEQYLHKTRLIVIHCSSLI</sequence>
<dbReference type="EMBL" id="LJIJ01001710">
    <property type="protein sequence ID" value="ODM90991.1"/>
    <property type="molecule type" value="Genomic_DNA"/>
</dbReference>
<dbReference type="AlphaFoldDB" id="A0A1D2MDM7"/>
<accession>A0A1D2MDM7</accession>
<evidence type="ECO:0000313" key="2">
    <source>
        <dbReference type="EMBL" id="ODM90991.1"/>
    </source>
</evidence>
<protein>
    <submittedName>
        <fullName evidence="2">Uncharacterized protein</fullName>
    </submittedName>
</protein>
<feature type="signal peptide" evidence="1">
    <location>
        <begin position="1"/>
        <end position="21"/>
    </location>
</feature>
<keyword evidence="3" id="KW-1185">Reference proteome</keyword>
<evidence type="ECO:0000313" key="3">
    <source>
        <dbReference type="Proteomes" id="UP000094527"/>
    </source>
</evidence>
<keyword evidence="1" id="KW-0732">Signal</keyword>
<dbReference type="Proteomes" id="UP000094527">
    <property type="component" value="Unassembled WGS sequence"/>
</dbReference>
<gene>
    <name evidence="2" type="ORF">Ocin01_15696</name>
</gene>
<organism evidence="2 3">
    <name type="scientific">Orchesella cincta</name>
    <name type="common">Springtail</name>
    <name type="synonym">Podura cincta</name>
    <dbReference type="NCBI Taxonomy" id="48709"/>
    <lineage>
        <taxon>Eukaryota</taxon>
        <taxon>Metazoa</taxon>
        <taxon>Ecdysozoa</taxon>
        <taxon>Arthropoda</taxon>
        <taxon>Hexapoda</taxon>
        <taxon>Collembola</taxon>
        <taxon>Entomobryomorpha</taxon>
        <taxon>Entomobryoidea</taxon>
        <taxon>Orchesellidae</taxon>
        <taxon>Orchesellinae</taxon>
        <taxon>Orchesella</taxon>
    </lineage>
</organism>
<reference evidence="2 3" key="1">
    <citation type="journal article" date="2016" name="Genome Biol. Evol.">
        <title>Gene Family Evolution Reflects Adaptation to Soil Environmental Stressors in the Genome of the Collembolan Orchesella cincta.</title>
        <authorList>
            <person name="Faddeeva-Vakhrusheva A."/>
            <person name="Derks M.F."/>
            <person name="Anvar S.Y."/>
            <person name="Agamennone V."/>
            <person name="Suring W."/>
            <person name="Smit S."/>
            <person name="van Straalen N.M."/>
            <person name="Roelofs D."/>
        </authorList>
    </citation>
    <scope>NUCLEOTIDE SEQUENCE [LARGE SCALE GENOMIC DNA]</scope>
    <source>
        <tissue evidence="2">Mixed pool</tissue>
    </source>
</reference>